<evidence type="ECO:0000256" key="5">
    <source>
        <dbReference type="ARBA" id="ARBA00022989"/>
    </source>
</evidence>
<keyword evidence="9" id="KW-1185">Reference proteome</keyword>
<dbReference type="OrthoDB" id="871140at2"/>
<evidence type="ECO:0000256" key="6">
    <source>
        <dbReference type="ARBA" id="ARBA00023136"/>
    </source>
</evidence>
<evidence type="ECO:0000256" key="4">
    <source>
        <dbReference type="ARBA" id="ARBA00022692"/>
    </source>
</evidence>
<feature type="transmembrane region" description="Helical" evidence="7">
    <location>
        <begin position="55"/>
        <end position="76"/>
    </location>
</feature>
<keyword evidence="5 7" id="KW-1133">Transmembrane helix</keyword>
<dbReference type="EMBL" id="FNOV01000004">
    <property type="protein sequence ID" value="SDX89230.1"/>
    <property type="molecule type" value="Genomic_DNA"/>
</dbReference>
<gene>
    <name evidence="7" type="primary">lgt</name>
    <name evidence="8" type="ORF">SAMN04488069_10432</name>
</gene>
<keyword evidence="4 7" id="KW-0812">Transmembrane</keyword>
<feature type="transmembrane region" description="Helical" evidence="7">
    <location>
        <begin position="96"/>
        <end position="113"/>
    </location>
</feature>
<evidence type="ECO:0000256" key="3">
    <source>
        <dbReference type="ARBA" id="ARBA00022679"/>
    </source>
</evidence>
<comment type="similarity">
    <text evidence="1 7">Belongs to the Lgt family.</text>
</comment>
<feature type="transmembrane region" description="Helical" evidence="7">
    <location>
        <begin position="279"/>
        <end position="299"/>
    </location>
</feature>
<keyword evidence="6 7" id="KW-0472">Membrane</keyword>
<evidence type="ECO:0000256" key="7">
    <source>
        <dbReference type="HAMAP-Rule" id="MF_01147"/>
    </source>
</evidence>
<evidence type="ECO:0000256" key="2">
    <source>
        <dbReference type="ARBA" id="ARBA00022475"/>
    </source>
</evidence>
<reference evidence="9" key="1">
    <citation type="submission" date="2016-10" db="EMBL/GenBank/DDBJ databases">
        <authorList>
            <person name="Varghese N."/>
            <person name="Submissions S."/>
        </authorList>
    </citation>
    <scope>NUCLEOTIDE SEQUENCE [LARGE SCALE GENOMIC DNA]</scope>
    <source>
        <strain evidence="9">CGMCC 1.8975</strain>
    </source>
</reference>
<evidence type="ECO:0000313" key="8">
    <source>
        <dbReference type="EMBL" id="SDX89230.1"/>
    </source>
</evidence>
<dbReference type="RefSeq" id="WP_092738734.1">
    <property type="nucleotide sequence ID" value="NZ_FNOV01000004.1"/>
</dbReference>
<comment type="pathway">
    <text evidence="7">Protein modification; lipoprotein biosynthesis (diacylglyceryl transfer).</text>
</comment>
<comment type="function">
    <text evidence="7">Catalyzes the transfer of the diacylglyceryl group from phosphatidylglycerol to the sulfhydryl group of the N-terminal cysteine of a prolipoprotein, the first step in the formation of mature lipoproteins.</text>
</comment>
<comment type="catalytic activity">
    <reaction evidence="7">
        <text>L-cysteinyl-[prolipoprotein] + a 1,2-diacyl-sn-glycero-3-phospho-(1'-sn-glycerol) = an S-1,2-diacyl-sn-glyceryl-L-cysteinyl-[prolipoprotein] + sn-glycerol 1-phosphate + H(+)</text>
        <dbReference type="Rhea" id="RHEA:56712"/>
        <dbReference type="Rhea" id="RHEA-COMP:14679"/>
        <dbReference type="Rhea" id="RHEA-COMP:14680"/>
        <dbReference type="ChEBI" id="CHEBI:15378"/>
        <dbReference type="ChEBI" id="CHEBI:29950"/>
        <dbReference type="ChEBI" id="CHEBI:57685"/>
        <dbReference type="ChEBI" id="CHEBI:64716"/>
        <dbReference type="ChEBI" id="CHEBI:140658"/>
        <dbReference type="EC" id="2.5.1.145"/>
    </reaction>
</comment>
<dbReference type="Proteomes" id="UP000199249">
    <property type="component" value="Unassembled WGS sequence"/>
</dbReference>
<keyword evidence="2 7" id="KW-1003">Cell membrane</keyword>
<dbReference type="PANTHER" id="PTHR30589">
    <property type="entry name" value="PROLIPOPROTEIN DIACYLGLYCERYL TRANSFERASE"/>
    <property type="match status" value="1"/>
</dbReference>
<dbReference type="STRING" id="651662.SAMN04488069_10432"/>
<feature type="transmembrane region" description="Helical" evidence="7">
    <location>
        <begin position="120"/>
        <end position="140"/>
    </location>
</feature>
<comment type="subcellular location">
    <subcellularLocation>
        <location evidence="7">Cell membrane</location>
        <topology evidence="7">Multi-pass membrane protein</topology>
    </subcellularLocation>
</comment>
<dbReference type="PANTHER" id="PTHR30589:SF0">
    <property type="entry name" value="PHOSPHATIDYLGLYCEROL--PROLIPOPROTEIN DIACYLGLYCERYL TRANSFERASE"/>
    <property type="match status" value="1"/>
</dbReference>
<dbReference type="UniPathway" id="UPA00664"/>
<dbReference type="AlphaFoldDB" id="A0A1H3FE75"/>
<name>A0A1H3FE75_9BACT</name>
<evidence type="ECO:0000313" key="9">
    <source>
        <dbReference type="Proteomes" id="UP000199249"/>
    </source>
</evidence>
<sequence>MLSAILWNPDPIIAHIGPLTLRWYGLLFMSGFVVGTFILSHIYRSEKVSPRWVDVITIYVLIGTVLGARLGHVFFYDWPQYKDNLLSIFKIWEGGLASHGATIGIIFAVWLFSRNNKFDVLWTLDRIVLVVAVGGALIRIGNLMNSEIVGHPTDAPWAFVFPRDTEHLQRFAPDQPVPAGSYVVERFRQPNDDVKVTAQLAGPTVTADSLVAVPRHPTQIYESLFCVFLFVLLYGMWNRTRERTPRGQLFGLFVVLLFSFRFFIEFFKEDQVAFEQGMQFNMGQLLSIPLVFMGLYVLWRAGKNPENPYGYAPRDLAEYEAEEAAAKK</sequence>
<dbReference type="Pfam" id="PF01790">
    <property type="entry name" value="LGT"/>
    <property type="match status" value="1"/>
</dbReference>
<dbReference type="GO" id="GO:0042158">
    <property type="term" value="P:lipoprotein biosynthetic process"/>
    <property type="evidence" value="ECO:0007669"/>
    <property type="project" value="UniProtKB-UniRule"/>
</dbReference>
<dbReference type="InterPro" id="IPR001640">
    <property type="entry name" value="Lgt"/>
</dbReference>
<organism evidence="8 9">
    <name type="scientific">Hymenobacter psychrophilus</name>
    <dbReference type="NCBI Taxonomy" id="651662"/>
    <lineage>
        <taxon>Bacteria</taxon>
        <taxon>Pseudomonadati</taxon>
        <taxon>Bacteroidota</taxon>
        <taxon>Cytophagia</taxon>
        <taxon>Cytophagales</taxon>
        <taxon>Hymenobacteraceae</taxon>
        <taxon>Hymenobacter</taxon>
    </lineage>
</organism>
<accession>A0A1H3FE75</accession>
<proteinExistence type="inferred from homology"/>
<dbReference type="GO" id="GO:0005886">
    <property type="term" value="C:plasma membrane"/>
    <property type="evidence" value="ECO:0007669"/>
    <property type="project" value="UniProtKB-SubCell"/>
</dbReference>
<dbReference type="NCBIfam" id="TIGR00544">
    <property type="entry name" value="lgt"/>
    <property type="match status" value="1"/>
</dbReference>
<evidence type="ECO:0000256" key="1">
    <source>
        <dbReference type="ARBA" id="ARBA00007150"/>
    </source>
</evidence>
<dbReference type="GO" id="GO:0008961">
    <property type="term" value="F:phosphatidylglycerol-prolipoprotein diacylglyceryl transferase activity"/>
    <property type="evidence" value="ECO:0007669"/>
    <property type="project" value="UniProtKB-UniRule"/>
</dbReference>
<feature type="transmembrane region" description="Helical" evidence="7">
    <location>
        <begin position="220"/>
        <end position="237"/>
    </location>
</feature>
<keyword evidence="8" id="KW-0449">Lipoprotein</keyword>
<dbReference type="EC" id="2.5.1.145" evidence="7"/>
<feature type="transmembrane region" description="Helical" evidence="7">
    <location>
        <begin position="249"/>
        <end position="267"/>
    </location>
</feature>
<feature type="transmembrane region" description="Helical" evidence="7">
    <location>
        <begin position="23"/>
        <end position="43"/>
    </location>
</feature>
<keyword evidence="3 7" id="KW-0808">Transferase</keyword>
<dbReference type="HAMAP" id="MF_01147">
    <property type="entry name" value="Lgt"/>
    <property type="match status" value="1"/>
</dbReference>
<feature type="binding site" evidence="7">
    <location>
        <position position="139"/>
    </location>
    <ligand>
        <name>a 1,2-diacyl-sn-glycero-3-phospho-(1'-sn-glycerol)</name>
        <dbReference type="ChEBI" id="CHEBI:64716"/>
    </ligand>
</feature>
<protein>
    <recommendedName>
        <fullName evidence="7">Phosphatidylglycerol--prolipoprotein diacylglyceryl transferase</fullName>
        <ecNumber evidence="7">2.5.1.145</ecNumber>
    </recommendedName>
</protein>